<evidence type="ECO:0000313" key="3">
    <source>
        <dbReference type="Proteomes" id="UP001491310"/>
    </source>
</evidence>
<dbReference type="PANTHER" id="PTHR36168:SF1">
    <property type="entry name" value="ORC1-LIKE AAA ATPASE DOMAIN-CONTAINING PROTEIN"/>
    <property type="match status" value="1"/>
</dbReference>
<gene>
    <name evidence="2" type="ORF">WJX75_001824</name>
</gene>
<dbReference type="Pfam" id="PF13191">
    <property type="entry name" value="AAA_16"/>
    <property type="match status" value="1"/>
</dbReference>
<dbReference type="Proteomes" id="UP001491310">
    <property type="component" value="Unassembled WGS sequence"/>
</dbReference>
<proteinExistence type="predicted"/>
<dbReference type="EMBL" id="JALJOT010000001">
    <property type="protein sequence ID" value="KAK9918164.1"/>
    <property type="molecule type" value="Genomic_DNA"/>
</dbReference>
<dbReference type="InterPro" id="IPR027417">
    <property type="entry name" value="P-loop_NTPase"/>
</dbReference>
<protein>
    <recommendedName>
        <fullName evidence="1">AAA+ ATPase domain-containing protein</fullName>
    </recommendedName>
</protein>
<keyword evidence="3" id="KW-1185">Reference proteome</keyword>
<dbReference type="InterPro" id="IPR041664">
    <property type="entry name" value="AAA_16"/>
</dbReference>
<sequence>MAKWFNAQPEWLKSGESAAVALVAVSAIHSRVREMLVLRRLQTGWCPRTCFTSAMADSLRKRPAIYVEREEDSSALRQLLDCSEQTPSGFFYFVTGPPGGGKTTLAQRVIHELREGILYVAAPSDAGQFGQQLASTLQLVEQLPNPLFLIYDYVLNIAGGPEQERTSKLGSCLSALENAARSFRAARRRPAVLVIDNAERLAAKESVMRDMLFAAQLWADRGLVKVVFMSSDDALITRLLGQSRCSKAASVEMGDLSEAQALQYLEKRGIAAKAAAQVVDVTGGRLLQLMSAVEVLQRGGTTEDVRRLALVAAEAEFQKVGLLDDTPQSAAGLRVVQALLQADSIDSDQWNRLVPSPKDKDELLRDNVFARRHRDCRIKAFATKLLTVR</sequence>
<dbReference type="SUPFAM" id="SSF52540">
    <property type="entry name" value="P-loop containing nucleoside triphosphate hydrolases"/>
    <property type="match status" value="1"/>
</dbReference>
<name>A0ABR2Z2L8_9CHLO</name>
<dbReference type="InterPro" id="IPR003593">
    <property type="entry name" value="AAA+_ATPase"/>
</dbReference>
<dbReference type="SMART" id="SM00382">
    <property type="entry name" value="AAA"/>
    <property type="match status" value="1"/>
</dbReference>
<organism evidence="2 3">
    <name type="scientific">Coccomyxa subellipsoidea</name>
    <dbReference type="NCBI Taxonomy" id="248742"/>
    <lineage>
        <taxon>Eukaryota</taxon>
        <taxon>Viridiplantae</taxon>
        <taxon>Chlorophyta</taxon>
        <taxon>core chlorophytes</taxon>
        <taxon>Trebouxiophyceae</taxon>
        <taxon>Trebouxiophyceae incertae sedis</taxon>
        <taxon>Coccomyxaceae</taxon>
        <taxon>Coccomyxa</taxon>
    </lineage>
</organism>
<evidence type="ECO:0000259" key="1">
    <source>
        <dbReference type="SMART" id="SM00382"/>
    </source>
</evidence>
<dbReference type="PANTHER" id="PTHR36168">
    <property type="entry name" value="CHROMOSOME 1, WHOLE GENOME SHOTGUN SEQUENCE"/>
    <property type="match status" value="1"/>
</dbReference>
<reference evidence="2 3" key="1">
    <citation type="journal article" date="2024" name="Nat. Commun.">
        <title>Phylogenomics reveals the evolutionary origins of lichenization in chlorophyte algae.</title>
        <authorList>
            <person name="Puginier C."/>
            <person name="Libourel C."/>
            <person name="Otte J."/>
            <person name="Skaloud P."/>
            <person name="Haon M."/>
            <person name="Grisel S."/>
            <person name="Petersen M."/>
            <person name="Berrin J.G."/>
            <person name="Delaux P.M."/>
            <person name="Dal Grande F."/>
            <person name="Keller J."/>
        </authorList>
    </citation>
    <scope>NUCLEOTIDE SEQUENCE [LARGE SCALE GENOMIC DNA]</scope>
    <source>
        <strain evidence="2 3">SAG 216-7</strain>
    </source>
</reference>
<dbReference type="CDD" id="cd00009">
    <property type="entry name" value="AAA"/>
    <property type="match status" value="1"/>
</dbReference>
<accession>A0ABR2Z2L8</accession>
<comment type="caution">
    <text evidence="2">The sequence shown here is derived from an EMBL/GenBank/DDBJ whole genome shotgun (WGS) entry which is preliminary data.</text>
</comment>
<feature type="domain" description="AAA+ ATPase" evidence="1">
    <location>
        <begin position="88"/>
        <end position="246"/>
    </location>
</feature>
<dbReference type="Gene3D" id="3.40.50.300">
    <property type="entry name" value="P-loop containing nucleotide triphosphate hydrolases"/>
    <property type="match status" value="1"/>
</dbReference>
<evidence type="ECO:0000313" key="2">
    <source>
        <dbReference type="EMBL" id="KAK9918164.1"/>
    </source>
</evidence>